<organism evidence="4 5">
    <name type="scientific">Yinghuangia aomiensis</name>
    <dbReference type="NCBI Taxonomy" id="676205"/>
    <lineage>
        <taxon>Bacteria</taxon>
        <taxon>Bacillati</taxon>
        <taxon>Actinomycetota</taxon>
        <taxon>Actinomycetes</taxon>
        <taxon>Kitasatosporales</taxon>
        <taxon>Streptomycetaceae</taxon>
        <taxon>Yinghuangia</taxon>
    </lineage>
</organism>
<reference evidence="5" key="1">
    <citation type="journal article" date="2019" name="Int. J. Syst. Evol. Microbiol.">
        <title>The Global Catalogue of Microorganisms (GCM) 10K type strain sequencing project: providing services to taxonomists for standard genome sequencing and annotation.</title>
        <authorList>
            <consortium name="The Broad Institute Genomics Platform"/>
            <consortium name="The Broad Institute Genome Sequencing Center for Infectious Disease"/>
            <person name="Wu L."/>
            <person name="Ma J."/>
        </authorList>
    </citation>
    <scope>NUCLEOTIDE SEQUENCE [LARGE SCALE GENOMIC DNA]</scope>
    <source>
        <strain evidence="5">JCM 17986</strain>
    </source>
</reference>
<dbReference type="SUPFAM" id="SSF63411">
    <property type="entry name" value="LuxS/MPP-like metallohydrolase"/>
    <property type="match status" value="2"/>
</dbReference>
<comment type="caution">
    <text evidence="4">The sequence shown here is derived from an EMBL/GenBank/DDBJ whole genome shotgun (WGS) entry which is preliminary data.</text>
</comment>
<dbReference type="PANTHER" id="PTHR11851">
    <property type="entry name" value="METALLOPROTEASE"/>
    <property type="match status" value="1"/>
</dbReference>
<evidence type="ECO:0000259" key="2">
    <source>
        <dbReference type="Pfam" id="PF00675"/>
    </source>
</evidence>
<keyword evidence="5" id="KW-1185">Reference proteome</keyword>
<dbReference type="InterPro" id="IPR011765">
    <property type="entry name" value="Pept_M16_N"/>
</dbReference>
<dbReference type="InterPro" id="IPR011249">
    <property type="entry name" value="Metalloenz_LuxS/M16"/>
</dbReference>
<evidence type="ECO:0000256" key="1">
    <source>
        <dbReference type="ARBA" id="ARBA00007261"/>
    </source>
</evidence>
<evidence type="ECO:0000259" key="3">
    <source>
        <dbReference type="Pfam" id="PF05193"/>
    </source>
</evidence>
<evidence type="ECO:0000313" key="5">
    <source>
        <dbReference type="Proteomes" id="UP001500466"/>
    </source>
</evidence>
<dbReference type="InterPro" id="IPR007863">
    <property type="entry name" value="Peptidase_M16_C"/>
</dbReference>
<protein>
    <submittedName>
        <fullName evidence="4">Pitrilysin family protein</fullName>
    </submittedName>
</protein>
<name>A0ABP9H1A6_9ACTN</name>
<gene>
    <name evidence="4" type="ORF">GCM10023205_22020</name>
</gene>
<feature type="domain" description="Peptidase M16 C-terminal" evidence="3">
    <location>
        <begin position="177"/>
        <end position="357"/>
    </location>
</feature>
<dbReference type="Proteomes" id="UP001500466">
    <property type="component" value="Unassembled WGS sequence"/>
</dbReference>
<dbReference type="Gene3D" id="3.30.830.10">
    <property type="entry name" value="Metalloenzyme, LuxS/M16 peptidase-like"/>
    <property type="match status" value="2"/>
</dbReference>
<dbReference type="EMBL" id="BAABHS010000006">
    <property type="protein sequence ID" value="GAA4958840.1"/>
    <property type="molecule type" value="Genomic_DNA"/>
</dbReference>
<dbReference type="Pfam" id="PF05193">
    <property type="entry name" value="Peptidase_M16_C"/>
    <property type="match status" value="1"/>
</dbReference>
<dbReference type="InterPro" id="IPR050361">
    <property type="entry name" value="MPP/UQCRC_Complex"/>
</dbReference>
<comment type="similarity">
    <text evidence="1">Belongs to the peptidase M16 family.</text>
</comment>
<accession>A0ABP9H1A6</accession>
<dbReference type="RefSeq" id="WP_345675182.1">
    <property type="nucleotide sequence ID" value="NZ_BAABHS010000006.1"/>
</dbReference>
<proteinExistence type="inferred from homology"/>
<feature type="domain" description="Peptidase M16 N-terminal" evidence="2">
    <location>
        <begin position="20"/>
        <end position="138"/>
    </location>
</feature>
<evidence type="ECO:0000313" key="4">
    <source>
        <dbReference type="EMBL" id="GAA4958840.1"/>
    </source>
</evidence>
<sequence length="441" mass="48386">MPHTAFRWPIHQSVLPNGLRVVVSPDPSVPLAAVNLWYDVGARHEPPGKHGFAHLFEHLMFEGSAHVAKGEHFALIQACGGDAINASTNPDRTNYYQTVPSGQLELALWLEADRMGSLGLTQETLDNQRDVVKNERRQRYDNVPYGRWSEVMVGLAYPEGHPYAHSTIGSMAELDSASLADFTAFHDTYYAPDNAVLTVVGDVDPERVAELAERYFGRLEPRGSVPQPDAKPLPRQFGSPQRVTLTEDVPMPRIYLCHRGPAWGSPDAPAAELLTTVLGRGRGSRLYRTLVSERRLAQAESGFMAAWGLMHYPSMVMGACAPRVGIEPDAVVDAYFEVCDDAVRGGLEPEELDRARAMITADWFRELATVNSRADTLGQYATRFGDAEAVRNRIALLDAVTLDDIARVAAETFRDDNRIVLTYLPAASAAGTADEAEESAA</sequence>
<dbReference type="PANTHER" id="PTHR11851:SF49">
    <property type="entry name" value="MITOCHONDRIAL-PROCESSING PEPTIDASE SUBUNIT ALPHA"/>
    <property type="match status" value="1"/>
</dbReference>
<dbReference type="Pfam" id="PF00675">
    <property type="entry name" value="Peptidase_M16"/>
    <property type="match status" value="1"/>
</dbReference>